<dbReference type="Proteomes" id="UP000476820">
    <property type="component" value="Unassembled WGS sequence"/>
</dbReference>
<comment type="caution">
    <text evidence="3">The sequence shown here is derived from an EMBL/GenBank/DDBJ whole genome shotgun (WGS) entry which is preliminary data.</text>
</comment>
<keyword evidence="1" id="KW-0812">Transmembrane</keyword>
<evidence type="ECO:0000313" key="5">
    <source>
        <dbReference type="EMBL" id="NFV26916.1"/>
    </source>
</evidence>
<dbReference type="Proteomes" id="UP000486903">
    <property type="component" value="Unassembled WGS sequence"/>
</dbReference>
<dbReference type="EMBL" id="SWOV01000033">
    <property type="protein sequence ID" value="NFF88583.1"/>
    <property type="molecule type" value="Genomic_DNA"/>
</dbReference>
<dbReference type="InterPro" id="IPR007484">
    <property type="entry name" value="Peptidase_M28"/>
</dbReference>
<evidence type="ECO:0000313" key="3">
    <source>
        <dbReference type="EMBL" id="NFF88583.1"/>
    </source>
</evidence>
<protein>
    <submittedName>
        <fullName evidence="3">Zn-dependent exopeptidase M28</fullName>
    </submittedName>
</protein>
<dbReference type="PANTHER" id="PTHR12147:SF26">
    <property type="entry name" value="PEPTIDASE M28 DOMAIN-CONTAINING PROTEIN"/>
    <property type="match status" value="1"/>
</dbReference>
<name>A0A0M1M6J0_CLOBO</name>
<accession>A0A0M1M6J0</accession>
<feature type="domain" description="Peptidase M28" evidence="2">
    <location>
        <begin position="213"/>
        <end position="406"/>
    </location>
</feature>
<evidence type="ECO:0000313" key="6">
    <source>
        <dbReference type="Proteomes" id="UP000473681"/>
    </source>
</evidence>
<evidence type="ECO:0000313" key="4">
    <source>
        <dbReference type="EMBL" id="NFN33965.1"/>
    </source>
</evidence>
<organism evidence="3 7">
    <name type="scientific">Clostridium botulinum</name>
    <dbReference type="NCBI Taxonomy" id="1491"/>
    <lineage>
        <taxon>Bacteria</taxon>
        <taxon>Bacillati</taxon>
        <taxon>Bacillota</taxon>
        <taxon>Clostridia</taxon>
        <taxon>Eubacteriales</taxon>
        <taxon>Clostridiaceae</taxon>
        <taxon>Clostridium</taxon>
    </lineage>
</organism>
<dbReference type="Proteomes" id="UP000473681">
    <property type="component" value="Unassembled WGS sequence"/>
</dbReference>
<dbReference type="EMBL" id="SXFB01000009">
    <property type="protein sequence ID" value="NFV26916.1"/>
    <property type="molecule type" value="Genomic_DNA"/>
</dbReference>
<evidence type="ECO:0000313" key="7">
    <source>
        <dbReference type="Proteomes" id="UP000476820"/>
    </source>
</evidence>
<dbReference type="Pfam" id="PF04389">
    <property type="entry name" value="Peptidase_M28"/>
    <property type="match status" value="1"/>
</dbReference>
<feature type="transmembrane region" description="Helical" evidence="1">
    <location>
        <begin position="427"/>
        <end position="444"/>
    </location>
</feature>
<evidence type="ECO:0000313" key="8">
    <source>
        <dbReference type="Proteomes" id="UP000486903"/>
    </source>
</evidence>
<dbReference type="RefSeq" id="WP_003372723.1">
    <property type="nucleotide sequence ID" value="NZ_CP010520.1"/>
</dbReference>
<evidence type="ECO:0000256" key="1">
    <source>
        <dbReference type="SAM" id="Phobius"/>
    </source>
</evidence>
<evidence type="ECO:0000259" key="2">
    <source>
        <dbReference type="Pfam" id="PF04389"/>
    </source>
</evidence>
<dbReference type="GO" id="GO:0006508">
    <property type="term" value="P:proteolysis"/>
    <property type="evidence" value="ECO:0007669"/>
    <property type="project" value="InterPro"/>
</dbReference>
<dbReference type="EMBL" id="SWVK01000002">
    <property type="protein sequence ID" value="NFN33965.1"/>
    <property type="molecule type" value="Genomic_DNA"/>
</dbReference>
<proteinExistence type="predicted"/>
<keyword evidence="1" id="KW-0472">Membrane</keyword>
<dbReference type="OrthoDB" id="233977at2"/>
<dbReference type="PANTHER" id="PTHR12147">
    <property type="entry name" value="METALLOPEPTIDASE M28 FAMILY MEMBER"/>
    <property type="match status" value="1"/>
</dbReference>
<dbReference type="SUPFAM" id="SSF53187">
    <property type="entry name" value="Zn-dependent exopeptidases"/>
    <property type="match status" value="1"/>
</dbReference>
<sequence length="460" mass="52579">MKKIIYYGSLLLIFLALVFSIFLQTTYYHFNSSNVKNNIEIISSDVYEGRLTGSIGNEKTANFIEGWFKDVNLIPLTEDYKESFYVNTPFENGNKPSFKILNNDKVLYDYKYGIDYKEDLLNFNESSVTFNKEDILNIFPTSLTIKHNEKIYLFYTPSCNNFSFRSSFNDKSDYQFSIAITTELYNNILDSLRTNNLIKITLPYSKHEKSTSNVIGKIKGTSKDLPPLVITAHFDHVGQDYLNNCYGGALDNASGTAFLMELSKNLSSFIKPKRDIIFVALTGEEFGLLGSSNFAENHENLIKDSKIINFDMIGAANTPISIMSGAVCKSNKDANINLLNSLETICSNKNINYKIAFEDCSDHASFTNMGMDAVTLCHSDVSKIHTPNDKVEYIDTKAIDDVYSLVKDEISNYAYDDFRLVFYNNNFILFLFALFLFIFFFPTIKKKFKHYVNKNKIRVL</sequence>
<keyword evidence="1" id="KW-1133">Transmembrane helix</keyword>
<dbReference type="InterPro" id="IPR045175">
    <property type="entry name" value="M28_fam"/>
</dbReference>
<dbReference type="GO" id="GO:0008235">
    <property type="term" value="F:metalloexopeptidase activity"/>
    <property type="evidence" value="ECO:0007669"/>
    <property type="project" value="InterPro"/>
</dbReference>
<gene>
    <name evidence="3" type="ORF">FC774_11970</name>
    <name evidence="4" type="ORF">FDB51_02230</name>
    <name evidence="5" type="ORF">FDG31_12185</name>
</gene>
<dbReference type="AlphaFoldDB" id="A0A0M1M6J0"/>
<reference evidence="6 7" key="1">
    <citation type="submission" date="2019-04" db="EMBL/GenBank/DDBJ databases">
        <title>Genome sequencing of Clostridium botulinum Groups I-IV and Clostridium butyricum.</title>
        <authorList>
            <person name="Brunt J."/>
            <person name="Van Vliet A.H.M."/>
            <person name="Stringer S.C."/>
            <person name="Carter A.T."/>
            <person name="Peck M.W."/>
        </authorList>
    </citation>
    <scope>NUCLEOTIDE SEQUENCE [LARGE SCALE GENOMIC DNA]</scope>
    <source>
        <strain evidence="3 7">1605</strain>
        <strain evidence="5 8">BL81</strain>
        <strain evidence="4 6">CB-K-33E</strain>
    </source>
</reference>
<dbReference type="Gene3D" id="3.40.630.10">
    <property type="entry name" value="Zn peptidases"/>
    <property type="match status" value="1"/>
</dbReference>